<dbReference type="InterPro" id="IPR041657">
    <property type="entry name" value="HTH_17"/>
</dbReference>
<dbReference type="InterPro" id="IPR009061">
    <property type="entry name" value="DNA-bd_dom_put_sf"/>
</dbReference>
<protein>
    <submittedName>
        <fullName evidence="2">Helix-turn-helix domain-containing protein</fullName>
    </submittedName>
</protein>
<dbReference type="EMBL" id="CP104067">
    <property type="protein sequence ID" value="WAH44066.1"/>
    <property type="molecule type" value="Genomic_DNA"/>
</dbReference>
<keyword evidence="3" id="KW-1185">Reference proteome</keyword>
<name>A0ABY6ZPQ4_9BACL</name>
<dbReference type="Pfam" id="PF12728">
    <property type="entry name" value="HTH_17"/>
    <property type="match status" value="1"/>
</dbReference>
<evidence type="ECO:0000313" key="3">
    <source>
        <dbReference type="Proteomes" id="UP001164761"/>
    </source>
</evidence>
<gene>
    <name evidence="2" type="ORF">NZD89_12190</name>
</gene>
<feature type="domain" description="Helix-turn-helix" evidence="1">
    <location>
        <begin position="10"/>
        <end position="53"/>
    </location>
</feature>
<dbReference type="Proteomes" id="UP001164761">
    <property type="component" value="Chromosome"/>
</dbReference>
<dbReference type="NCBIfam" id="TIGR01764">
    <property type="entry name" value="excise"/>
    <property type="match status" value="1"/>
</dbReference>
<dbReference type="InterPro" id="IPR010093">
    <property type="entry name" value="SinI_DNA-bd"/>
</dbReference>
<evidence type="ECO:0000259" key="1">
    <source>
        <dbReference type="Pfam" id="PF12728"/>
    </source>
</evidence>
<accession>A0ABY6ZPQ4</accession>
<sequence>MTKKLVGAHEIAELLDVTTQRVYDLARQNIIPHVRLGRVVKFDLERVQQWIDAGGTPLPGGWRREA</sequence>
<dbReference type="SUPFAM" id="SSF46955">
    <property type="entry name" value="Putative DNA-binding domain"/>
    <property type="match status" value="1"/>
</dbReference>
<organism evidence="2 3">
    <name type="scientific">Alicyclobacillus fastidiosus</name>
    <dbReference type="NCBI Taxonomy" id="392011"/>
    <lineage>
        <taxon>Bacteria</taxon>
        <taxon>Bacillati</taxon>
        <taxon>Bacillota</taxon>
        <taxon>Bacilli</taxon>
        <taxon>Bacillales</taxon>
        <taxon>Alicyclobacillaceae</taxon>
        <taxon>Alicyclobacillus</taxon>
    </lineage>
</organism>
<dbReference type="RefSeq" id="WP_268007966.1">
    <property type="nucleotide sequence ID" value="NZ_BSUT01000001.1"/>
</dbReference>
<proteinExistence type="predicted"/>
<reference evidence="2" key="1">
    <citation type="submission" date="2022-08" db="EMBL/GenBank/DDBJ databases">
        <title>Alicyclobacillus fastidiosus DSM 17978, complete genome.</title>
        <authorList>
            <person name="Wang Q."/>
            <person name="Cai R."/>
            <person name="Wang Z."/>
        </authorList>
    </citation>
    <scope>NUCLEOTIDE SEQUENCE</scope>
    <source>
        <strain evidence="2">DSM 17978</strain>
    </source>
</reference>
<evidence type="ECO:0000313" key="2">
    <source>
        <dbReference type="EMBL" id="WAH44066.1"/>
    </source>
</evidence>